<sequence>MPKATCRRITKRNLKFGRQGIPRSRRLPFRCRCCLHDNREPTRAVIVIPLSLSATINQGLMSWAEMPRDLGPDGKSMRLCQASSAPAILTLLLTSLYTWRFHLSPLGADQMPSP</sequence>
<evidence type="ECO:0000313" key="1">
    <source>
        <dbReference type="EMBL" id="GFR80934.1"/>
    </source>
</evidence>
<accession>A0AAV4G6L0</accession>
<keyword evidence="2" id="KW-1185">Reference proteome</keyword>
<name>A0AAV4G6L0_9GAST</name>
<comment type="caution">
    <text evidence="1">The sequence shown here is derived from an EMBL/GenBank/DDBJ whole genome shotgun (WGS) entry which is preliminary data.</text>
</comment>
<dbReference type="AlphaFoldDB" id="A0AAV4G6L0"/>
<gene>
    <name evidence="1" type="ORF">ElyMa_005911800</name>
</gene>
<dbReference type="Proteomes" id="UP000762676">
    <property type="component" value="Unassembled WGS sequence"/>
</dbReference>
<dbReference type="EMBL" id="BMAT01011867">
    <property type="protein sequence ID" value="GFR80934.1"/>
    <property type="molecule type" value="Genomic_DNA"/>
</dbReference>
<organism evidence="1 2">
    <name type="scientific">Elysia marginata</name>
    <dbReference type="NCBI Taxonomy" id="1093978"/>
    <lineage>
        <taxon>Eukaryota</taxon>
        <taxon>Metazoa</taxon>
        <taxon>Spiralia</taxon>
        <taxon>Lophotrochozoa</taxon>
        <taxon>Mollusca</taxon>
        <taxon>Gastropoda</taxon>
        <taxon>Heterobranchia</taxon>
        <taxon>Euthyneura</taxon>
        <taxon>Panpulmonata</taxon>
        <taxon>Sacoglossa</taxon>
        <taxon>Placobranchoidea</taxon>
        <taxon>Plakobranchidae</taxon>
        <taxon>Elysia</taxon>
    </lineage>
</organism>
<proteinExistence type="predicted"/>
<protein>
    <submittedName>
        <fullName evidence="1">Uncharacterized protein</fullName>
    </submittedName>
</protein>
<reference evidence="1 2" key="1">
    <citation type="journal article" date="2021" name="Elife">
        <title>Chloroplast acquisition without the gene transfer in kleptoplastic sea slugs, Plakobranchus ocellatus.</title>
        <authorList>
            <person name="Maeda T."/>
            <person name="Takahashi S."/>
            <person name="Yoshida T."/>
            <person name="Shimamura S."/>
            <person name="Takaki Y."/>
            <person name="Nagai Y."/>
            <person name="Toyoda A."/>
            <person name="Suzuki Y."/>
            <person name="Arimoto A."/>
            <person name="Ishii H."/>
            <person name="Satoh N."/>
            <person name="Nishiyama T."/>
            <person name="Hasebe M."/>
            <person name="Maruyama T."/>
            <person name="Minagawa J."/>
            <person name="Obokata J."/>
            <person name="Shigenobu S."/>
        </authorList>
    </citation>
    <scope>NUCLEOTIDE SEQUENCE [LARGE SCALE GENOMIC DNA]</scope>
</reference>
<evidence type="ECO:0000313" key="2">
    <source>
        <dbReference type="Proteomes" id="UP000762676"/>
    </source>
</evidence>